<feature type="transmembrane region" description="Helical" evidence="2">
    <location>
        <begin position="234"/>
        <end position="252"/>
    </location>
</feature>
<evidence type="ECO:0000256" key="2">
    <source>
        <dbReference type="SAM" id="Phobius"/>
    </source>
</evidence>
<dbReference type="AlphaFoldDB" id="A0A812P7G0"/>
<feature type="transmembrane region" description="Helical" evidence="2">
    <location>
        <begin position="51"/>
        <end position="71"/>
    </location>
</feature>
<feature type="compositionally biased region" description="Basic and acidic residues" evidence="1">
    <location>
        <begin position="13"/>
        <end position="29"/>
    </location>
</feature>
<keyword evidence="2" id="KW-1133">Transmembrane helix</keyword>
<keyword evidence="2" id="KW-0472">Membrane</keyword>
<keyword evidence="4" id="KW-1185">Reference proteome</keyword>
<feature type="region of interest" description="Disordered" evidence="1">
    <location>
        <begin position="1"/>
        <end position="29"/>
    </location>
</feature>
<keyword evidence="2" id="KW-0812">Transmembrane</keyword>
<organism evidence="3 4">
    <name type="scientific">Symbiodinium necroappetens</name>
    <dbReference type="NCBI Taxonomy" id="1628268"/>
    <lineage>
        <taxon>Eukaryota</taxon>
        <taxon>Sar</taxon>
        <taxon>Alveolata</taxon>
        <taxon>Dinophyceae</taxon>
        <taxon>Suessiales</taxon>
        <taxon>Symbiodiniaceae</taxon>
        <taxon>Symbiodinium</taxon>
    </lineage>
</organism>
<evidence type="ECO:0000313" key="3">
    <source>
        <dbReference type="EMBL" id="CAE7343214.1"/>
    </source>
</evidence>
<dbReference type="Proteomes" id="UP000601435">
    <property type="component" value="Unassembled WGS sequence"/>
</dbReference>
<gene>
    <name evidence="3" type="primary">DYRK4</name>
    <name evidence="3" type="ORF">SNEC2469_LOCUS8863</name>
</gene>
<evidence type="ECO:0000313" key="4">
    <source>
        <dbReference type="Proteomes" id="UP000601435"/>
    </source>
</evidence>
<accession>A0A812P7G0</accession>
<name>A0A812P7G0_9DINO</name>
<feature type="transmembrane region" description="Helical" evidence="2">
    <location>
        <begin position="107"/>
        <end position="125"/>
    </location>
</feature>
<dbReference type="EMBL" id="CAJNJA010014478">
    <property type="protein sequence ID" value="CAE7343214.1"/>
    <property type="molecule type" value="Genomic_DNA"/>
</dbReference>
<comment type="caution">
    <text evidence="3">The sequence shown here is derived from an EMBL/GenBank/DDBJ whole genome shotgun (WGS) entry which is preliminary data.</text>
</comment>
<feature type="non-terminal residue" evidence="3">
    <location>
        <position position="1"/>
    </location>
</feature>
<reference evidence="3" key="1">
    <citation type="submission" date="2021-02" db="EMBL/GenBank/DDBJ databases">
        <authorList>
            <person name="Dougan E. K."/>
            <person name="Rhodes N."/>
            <person name="Thang M."/>
            <person name="Chan C."/>
        </authorList>
    </citation>
    <scope>NUCLEOTIDE SEQUENCE</scope>
</reference>
<protein>
    <submittedName>
        <fullName evidence="3">DYRK4 protein</fullName>
    </submittedName>
</protein>
<proteinExistence type="predicted"/>
<dbReference type="OrthoDB" id="437238at2759"/>
<feature type="non-terminal residue" evidence="3">
    <location>
        <position position="535"/>
    </location>
</feature>
<evidence type="ECO:0000256" key="1">
    <source>
        <dbReference type="SAM" id="MobiDB-lite"/>
    </source>
</evidence>
<sequence length="535" mass="60020">VRAGSRLVARPAGEADRDRREAELSARERRERRGRRGEDVIIAARERGLRAVELLFGLAAGPLAAVCYPWLRETAAELITGEQKLCFAYMGLCGSVPEAMQVFFRNTVGLLFSFLLGYTSSFLLVRQEKFYEAMYEESSVLTQLLEEAPLLLNPPELQSFVRLMKLYLASSTWRNASFIPSELVARALRSDKDPVEEMTRLLLTIPGAGAQRLLSFMTSLRSARSRKYSSMQRIIPTTQFGVLVLLALLITLSPFLDGKSDSSVLAQCLYGALVEVLIFVIVYVGGGPGLGIYTTDKERATILDALMELIDKIDASARESTEADELDMVEKRYARYHAIPLHDRQAQAWFASLEVTVAIRKGTIFRLRLAKGAAWSWEAAVVVLPVLRLWRETAGGDTFGYLWARDVRRRIEIAADYPLRHGPRLIGFIGWLGVGSWDELARRTQPSRRKEKLIGEFMQPAFRYKLRDALDGSEGDIMKQAHARRDVCMAVEIPLLAKYGYDASEEGIHQHSAAMALLLKDCPDLVVKNNELARL</sequence>
<feature type="transmembrane region" description="Helical" evidence="2">
    <location>
        <begin position="264"/>
        <end position="284"/>
    </location>
</feature>